<dbReference type="AlphaFoldDB" id="A0A2Z7BZZ1"/>
<evidence type="ECO:0000313" key="3">
    <source>
        <dbReference type="Proteomes" id="UP000250235"/>
    </source>
</evidence>
<feature type="compositionally biased region" description="Acidic residues" evidence="1">
    <location>
        <begin position="115"/>
        <end position="126"/>
    </location>
</feature>
<keyword evidence="3" id="KW-1185">Reference proteome</keyword>
<protein>
    <submittedName>
        <fullName evidence="2">Uncharacterized protein</fullName>
    </submittedName>
</protein>
<accession>A0A2Z7BZZ1</accession>
<feature type="compositionally biased region" description="Basic residues" evidence="1">
    <location>
        <begin position="101"/>
        <end position="110"/>
    </location>
</feature>
<feature type="region of interest" description="Disordered" evidence="1">
    <location>
        <begin position="94"/>
        <end position="126"/>
    </location>
</feature>
<organism evidence="2 3">
    <name type="scientific">Dorcoceras hygrometricum</name>
    <dbReference type="NCBI Taxonomy" id="472368"/>
    <lineage>
        <taxon>Eukaryota</taxon>
        <taxon>Viridiplantae</taxon>
        <taxon>Streptophyta</taxon>
        <taxon>Embryophyta</taxon>
        <taxon>Tracheophyta</taxon>
        <taxon>Spermatophyta</taxon>
        <taxon>Magnoliopsida</taxon>
        <taxon>eudicotyledons</taxon>
        <taxon>Gunneridae</taxon>
        <taxon>Pentapetalae</taxon>
        <taxon>asterids</taxon>
        <taxon>lamiids</taxon>
        <taxon>Lamiales</taxon>
        <taxon>Gesneriaceae</taxon>
        <taxon>Didymocarpoideae</taxon>
        <taxon>Trichosporeae</taxon>
        <taxon>Loxocarpinae</taxon>
        <taxon>Dorcoceras</taxon>
    </lineage>
</organism>
<gene>
    <name evidence="2" type="ORF">F511_05680</name>
</gene>
<dbReference type="Proteomes" id="UP000250235">
    <property type="component" value="Unassembled WGS sequence"/>
</dbReference>
<evidence type="ECO:0000256" key="1">
    <source>
        <dbReference type="SAM" id="MobiDB-lite"/>
    </source>
</evidence>
<sequence>MPYECLLIFECIERFSGQLLISAVPPGNGIRIRHCTPTVIGSKKRPVVEGSEPVPKKRRTTKGKASASTANMNMASVAQGAVPLQVIEPTPVVTAAQPPAPKRKSRKRKLILSEGSDDDNIEENIDGESVKVSGVNIEEPIEKVSHVSDEVDVIIGQILIETSKLTTDDTESAEQIFTETDVGDIVFGDSTADNPEELAQWLENYISEGAEQVNESDSDRVQRTVDTVDDEQLFETANVEEAEGSKHPVVEKDLAQAVGSKQVAEELMSIDDLLLQIPDDMLLPSVTEAEITKIRLGESISINEVQERDLYYASLPRISALDKGKEILEEHEPVKGNPTRETVELICGDVGFLVQLRDKVAAIRNEQLELQTKIAADILSLSTQLGDIVEYIRGGDAKKGKEAAAAALYLLMFIKSEGTGDAISLLDQLLKTDLKIVLAKISTNRHRYCIGKVTDLKIVLAKISTNRHRYCIGKVFCQQISKQCKRCLLTPDNATVFVIGTVRVTFAIKRFGNNKSNGTSFAVNIYDDISYSRVTDMMTTFENISKCCKPAAASAWKFVEFLGVHTTECAPTNCSTVVRSVVVFSSSQHFVQQLVHLHTPLILSILSVDCVPTAECAPTNCSTAVRLAVVFSSSQHFAQQLVHLHTLLNTSSSNRYADVTVAHLASSTATSTTVLHVHFEAGFSSDLFGVSSTHSSNRNADVRVTDSSSSLLLNNLDLGTKKTISSSYICPAVGSLYKQSADGLVFMESAVELAMETSKVESAVRNQAEAKLNQLEHDEPAETMTTSC</sequence>
<name>A0A2Z7BZZ1_9LAMI</name>
<reference evidence="2 3" key="1">
    <citation type="journal article" date="2015" name="Proc. Natl. Acad. Sci. U.S.A.">
        <title>The resurrection genome of Boea hygrometrica: A blueprint for survival of dehydration.</title>
        <authorList>
            <person name="Xiao L."/>
            <person name="Yang G."/>
            <person name="Zhang L."/>
            <person name="Yang X."/>
            <person name="Zhao S."/>
            <person name="Ji Z."/>
            <person name="Zhou Q."/>
            <person name="Hu M."/>
            <person name="Wang Y."/>
            <person name="Chen M."/>
            <person name="Xu Y."/>
            <person name="Jin H."/>
            <person name="Xiao X."/>
            <person name="Hu G."/>
            <person name="Bao F."/>
            <person name="Hu Y."/>
            <person name="Wan P."/>
            <person name="Li L."/>
            <person name="Deng X."/>
            <person name="Kuang T."/>
            <person name="Xiang C."/>
            <person name="Zhu J.K."/>
            <person name="Oliver M.J."/>
            <person name="He Y."/>
        </authorList>
    </citation>
    <scope>NUCLEOTIDE SEQUENCE [LARGE SCALE GENOMIC DNA]</scope>
    <source>
        <strain evidence="3">cv. XS01</strain>
    </source>
</reference>
<evidence type="ECO:0000313" key="2">
    <source>
        <dbReference type="EMBL" id="KZV40203.1"/>
    </source>
</evidence>
<feature type="region of interest" description="Disordered" evidence="1">
    <location>
        <begin position="44"/>
        <end position="69"/>
    </location>
</feature>
<proteinExistence type="predicted"/>
<dbReference type="EMBL" id="KV000495">
    <property type="protein sequence ID" value="KZV40203.1"/>
    <property type="molecule type" value="Genomic_DNA"/>
</dbReference>